<dbReference type="Proteomes" id="UP000800235">
    <property type="component" value="Unassembled WGS sequence"/>
</dbReference>
<gene>
    <name evidence="2" type="ORF">EJ08DRAFT_435612</name>
</gene>
<evidence type="ECO:0000313" key="2">
    <source>
        <dbReference type="EMBL" id="KAF2434849.1"/>
    </source>
</evidence>
<evidence type="ECO:0000313" key="3">
    <source>
        <dbReference type="Proteomes" id="UP000800235"/>
    </source>
</evidence>
<keyword evidence="3" id="KW-1185">Reference proteome</keyword>
<protein>
    <submittedName>
        <fullName evidence="2">Uncharacterized protein</fullName>
    </submittedName>
</protein>
<name>A0A9P4P1B5_9PEZI</name>
<comment type="caution">
    <text evidence="2">The sequence shown here is derived from an EMBL/GenBank/DDBJ whole genome shotgun (WGS) entry which is preliminary data.</text>
</comment>
<feature type="region of interest" description="Disordered" evidence="1">
    <location>
        <begin position="1"/>
        <end position="30"/>
    </location>
</feature>
<organism evidence="2 3">
    <name type="scientific">Tothia fuscella</name>
    <dbReference type="NCBI Taxonomy" id="1048955"/>
    <lineage>
        <taxon>Eukaryota</taxon>
        <taxon>Fungi</taxon>
        <taxon>Dikarya</taxon>
        <taxon>Ascomycota</taxon>
        <taxon>Pezizomycotina</taxon>
        <taxon>Dothideomycetes</taxon>
        <taxon>Pleosporomycetidae</taxon>
        <taxon>Venturiales</taxon>
        <taxon>Cylindrosympodiaceae</taxon>
        <taxon>Tothia</taxon>
    </lineage>
</organism>
<evidence type="ECO:0000256" key="1">
    <source>
        <dbReference type="SAM" id="MobiDB-lite"/>
    </source>
</evidence>
<sequence length="432" mass="49372">MKGEIPHATDDRPKSKKQVKMEKKEEKRRLKEQKIFVDFERVDNDLRRELGENVKPSQQSEPYRPELEETMQKDNTTALVNEFAEICSKMEDKVEAFEKGQSGKGKAKKVEFDTYSSKPTPEALKNEIRSNLRAAKEKLLAGTPGDASRPGYEGYEAQYDYLTKLKAGVEQPWRPETSGIGNSAQTAAQITTWVEETSGLSAETAASPAIEDEYDEYYRRPSESEFDSIPDDKFTPPVRSSSFHNPFQCDSSTDSDVTYSQVRLFTEPMLPRLHSWNDSVTPSSLEEILTSFTMPGYDAFNHPDAMKFDSTVLYMRGDFEFGFFHASATNPFTCMISGSPKDPKEVSEELMQRYWSHDMVQKELREDYANRVPGTTAADVCEAYMDRMPKEYASRATAARVLRKKWFGKLTLDEYRCLYAVMFAERCAENGW</sequence>
<feature type="compositionally biased region" description="Basic and acidic residues" evidence="1">
    <location>
        <begin position="63"/>
        <end position="72"/>
    </location>
</feature>
<reference evidence="2" key="1">
    <citation type="journal article" date="2020" name="Stud. Mycol.">
        <title>101 Dothideomycetes genomes: a test case for predicting lifestyles and emergence of pathogens.</title>
        <authorList>
            <person name="Haridas S."/>
            <person name="Albert R."/>
            <person name="Binder M."/>
            <person name="Bloem J."/>
            <person name="Labutti K."/>
            <person name="Salamov A."/>
            <person name="Andreopoulos B."/>
            <person name="Baker S."/>
            <person name="Barry K."/>
            <person name="Bills G."/>
            <person name="Bluhm B."/>
            <person name="Cannon C."/>
            <person name="Castanera R."/>
            <person name="Culley D."/>
            <person name="Daum C."/>
            <person name="Ezra D."/>
            <person name="Gonzalez J."/>
            <person name="Henrissat B."/>
            <person name="Kuo A."/>
            <person name="Liang C."/>
            <person name="Lipzen A."/>
            <person name="Lutzoni F."/>
            <person name="Magnuson J."/>
            <person name="Mondo S."/>
            <person name="Nolan M."/>
            <person name="Ohm R."/>
            <person name="Pangilinan J."/>
            <person name="Park H.-J."/>
            <person name="Ramirez L."/>
            <person name="Alfaro M."/>
            <person name="Sun H."/>
            <person name="Tritt A."/>
            <person name="Yoshinaga Y."/>
            <person name="Zwiers L.-H."/>
            <person name="Turgeon B."/>
            <person name="Goodwin S."/>
            <person name="Spatafora J."/>
            <person name="Crous P."/>
            <person name="Grigoriev I."/>
        </authorList>
    </citation>
    <scope>NUCLEOTIDE SEQUENCE</scope>
    <source>
        <strain evidence="2">CBS 130266</strain>
    </source>
</reference>
<feature type="region of interest" description="Disordered" evidence="1">
    <location>
        <begin position="49"/>
        <end position="72"/>
    </location>
</feature>
<dbReference type="EMBL" id="MU007015">
    <property type="protein sequence ID" value="KAF2434849.1"/>
    <property type="molecule type" value="Genomic_DNA"/>
</dbReference>
<accession>A0A9P4P1B5</accession>
<dbReference type="AlphaFoldDB" id="A0A9P4P1B5"/>
<proteinExistence type="predicted"/>